<feature type="domain" description="Solute-binding protein family 3/N-terminal" evidence="4">
    <location>
        <begin position="2"/>
        <end position="72"/>
    </location>
</feature>
<evidence type="ECO:0000256" key="3">
    <source>
        <dbReference type="ARBA" id="ARBA00022729"/>
    </source>
</evidence>
<dbReference type="Gene3D" id="3.40.190.10">
    <property type="entry name" value="Periplasmic binding protein-like II"/>
    <property type="match status" value="1"/>
</dbReference>
<dbReference type="PROSITE" id="PS01039">
    <property type="entry name" value="SBP_BACTERIAL_3"/>
    <property type="match status" value="1"/>
</dbReference>
<evidence type="ECO:0000259" key="4">
    <source>
        <dbReference type="Pfam" id="PF00497"/>
    </source>
</evidence>
<dbReference type="InterPro" id="IPR001638">
    <property type="entry name" value="Solute-binding_3/MltF_N"/>
</dbReference>
<evidence type="ECO:0000256" key="2">
    <source>
        <dbReference type="ARBA" id="ARBA00010333"/>
    </source>
</evidence>
<dbReference type="AlphaFoldDB" id="A0A510KHP8"/>
<gene>
    <name evidence="5" type="ORF">JMUB3934_2059</name>
</gene>
<keyword evidence="3" id="KW-0732">Signal</keyword>
<dbReference type="InterPro" id="IPR018313">
    <property type="entry name" value="SBP_3_CS"/>
</dbReference>
<evidence type="ECO:0000256" key="1">
    <source>
        <dbReference type="ARBA" id="ARBA00004196"/>
    </source>
</evidence>
<accession>A0A510KHP8</accession>
<dbReference type="SUPFAM" id="SSF53850">
    <property type="entry name" value="Periplasmic binding protein-like II"/>
    <property type="match status" value="1"/>
</dbReference>
<organism evidence="5 6">
    <name type="scientific">Leptotrichia wadei</name>
    <dbReference type="NCBI Taxonomy" id="157687"/>
    <lineage>
        <taxon>Bacteria</taxon>
        <taxon>Fusobacteriati</taxon>
        <taxon>Fusobacteriota</taxon>
        <taxon>Fusobacteriia</taxon>
        <taxon>Fusobacteriales</taxon>
        <taxon>Leptotrichiaceae</taxon>
        <taxon>Leptotrichia</taxon>
    </lineage>
</organism>
<dbReference type="PANTHER" id="PTHR35936">
    <property type="entry name" value="MEMBRANE-BOUND LYTIC MUREIN TRANSGLYCOSYLASE F"/>
    <property type="match status" value="1"/>
</dbReference>
<dbReference type="Pfam" id="PF00497">
    <property type="entry name" value="SBP_bac_3"/>
    <property type="match status" value="1"/>
</dbReference>
<sequence>MKVGTEGVYAPFTFTDGSGKLTGYDVEVVEEIGKRANLDIEFVPTPWDSMFLGLESKKFDFIANEIAKNPER</sequence>
<comment type="similarity">
    <text evidence="2">Belongs to the bacterial solute-binding protein 3 family.</text>
</comment>
<protein>
    <submittedName>
        <fullName evidence="5">Family 3 extracellular solute-binding protein</fullName>
    </submittedName>
</protein>
<evidence type="ECO:0000313" key="5">
    <source>
        <dbReference type="EMBL" id="BBM50747.1"/>
    </source>
</evidence>
<name>A0A510KHP8_9FUSO</name>
<proteinExistence type="inferred from homology"/>
<dbReference type="EMBL" id="AP019835">
    <property type="protein sequence ID" value="BBM50747.1"/>
    <property type="molecule type" value="Genomic_DNA"/>
</dbReference>
<dbReference type="GO" id="GO:0030313">
    <property type="term" value="C:cell envelope"/>
    <property type="evidence" value="ECO:0007669"/>
    <property type="project" value="UniProtKB-SubCell"/>
</dbReference>
<reference evidence="5 6" key="1">
    <citation type="submission" date="2019-07" db="EMBL/GenBank/DDBJ databases">
        <title>Complete Genome Sequence of Leptotrichia wadei Strain JMUB3934.</title>
        <authorList>
            <person name="Watanabe S."/>
            <person name="Cui L."/>
        </authorList>
    </citation>
    <scope>NUCLEOTIDE SEQUENCE [LARGE SCALE GENOMIC DNA]</scope>
    <source>
        <strain evidence="5 6">JMUB3934</strain>
    </source>
</reference>
<comment type="subcellular location">
    <subcellularLocation>
        <location evidence="1">Cell envelope</location>
    </subcellularLocation>
</comment>
<dbReference type="PANTHER" id="PTHR35936:SF19">
    <property type="entry name" value="AMINO-ACID-BINDING PROTEIN YXEM-RELATED"/>
    <property type="match status" value="1"/>
</dbReference>
<evidence type="ECO:0000313" key="6">
    <source>
        <dbReference type="Proteomes" id="UP000321501"/>
    </source>
</evidence>
<dbReference type="Proteomes" id="UP000321501">
    <property type="component" value="Chromosome"/>
</dbReference>